<dbReference type="PaxDb" id="243159-AFE_1309"/>
<accession>B7J8Z1</accession>
<reference evidence="1 2" key="1">
    <citation type="journal article" date="2008" name="BMC Genomics">
        <title>Acidithiobacillus ferrooxidans metabolism: from genome sequence to industrial applications.</title>
        <authorList>
            <person name="Valdes J."/>
            <person name="Pedroso I."/>
            <person name="Quatrini R."/>
            <person name="Dodson R.J."/>
            <person name="Tettelin H."/>
            <person name="Blake R.II."/>
            <person name="Eisen J.A."/>
            <person name="Holmes D.S."/>
        </authorList>
    </citation>
    <scope>NUCLEOTIDE SEQUENCE [LARGE SCALE GENOMIC DNA]</scope>
    <source>
        <strain evidence="2">ATCC 23270 / DSM 14882 / CIP 104768 / NCIMB 8455</strain>
    </source>
</reference>
<organism evidence="1 2">
    <name type="scientific">Acidithiobacillus ferrooxidans (strain ATCC 23270 / DSM 14882 / CIP 104768 / NCIMB 8455)</name>
    <name type="common">Ferrobacillus ferrooxidans (strain ATCC 23270)</name>
    <dbReference type="NCBI Taxonomy" id="243159"/>
    <lineage>
        <taxon>Bacteria</taxon>
        <taxon>Pseudomonadati</taxon>
        <taxon>Pseudomonadota</taxon>
        <taxon>Acidithiobacillia</taxon>
        <taxon>Acidithiobacillales</taxon>
        <taxon>Acidithiobacillaceae</taxon>
        <taxon>Acidithiobacillus</taxon>
    </lineage>
</organism>
<dbReference type="AlphaFoldDB" id="B7J8Z1"/>
<name>B7J8Z1_ACIF2</name>
<dbReference type="EMBL" id="CP001219">
    <property type="protein sequence ID" value="ACK79202.1"/>
    <property type="molecule type" value="Genomic_DNA"/>
</dbReference>
<evidence type="ECO:0000313" key="2">
    <source>
        <dbReference type="Proteomes" id="UP000001362"/>
    </source>
</evidence>
<proteinExistence type="predicted"/>
<gene>
    <name evidence="1" type="ordered locus">AFE_1309</name>
</gene>
<sequence length="50" mass="5191">MANAQGSVGLQAKKNPKAEAMGLRGSAYMRFWASRTALAASAVVNAIPAR</sequence>
<dbReference type="KEGG" id="afr:AFE_1309"/>
<keyword evidence="2" id="KW-1185">Reference proteome</keyword>
<dbReference type="STRING" id="243159.AFE_1309"/>
<dbReference type="HOGENOM" id="CLU_3113462_0_0_6"/>
<evidence type="ECO:0000313" key="1">
    <source>
        <dbReference type="EMBL" id="ACK79202.1"/>
    </source>
</evidence>
<dbReference type="Proteomes" id="UP000001362">
    <property type="component" value="Chromosome"/>
</dbReference>
<protein>
    <submittedName>
        <fullName evidence="1">Uncharacterized protein</fullName>
    </submittedName>
</protein>